<gene>
    <name evidence="1" type="ORF">SAMN04489740_3899</name>
</gene>
<protein>
    <submittedName>
        <fullName evidence="1">Uncharacterized protein</fullName>
    </submittedName>
</protein>
<accession>A0A1H5NPB5</accession>
<reference evidence="1 2" key="1">
    <citation type="submission" date="2016-10" db="EMBL/GenBank/DDBJ databases">
        <authorList>
            <person name="de Groot N.N."/>
        </authorList>
    </citation>
    <scope>NUCLEOTIDE SEQUENCE [LARGE SCALE GENOMIC DNA]</scope>
    <source>
        <strain evidence="1 2">DSM 22274</strain>
    </source>
</reference>
<name>A0A1H5NPB5_9MICC</name>
<evidence type="ECO:0000313" key="2">
    <source>
        <dbReference type="Proteomes" id="UP000182725"/>
    </source>
</evidence>
<proteinExistence type="predicted"/>
<dbReference type="EMBL" id="FNTV01000001">
    <property type="protein sequence ID" value="SEF03416.1"/>
    <property type="molecule type" value="Genomic_DNA"/>
</dbReference>
<evidence type="ECO:0000313" key="1">
    <source>
        <dbReference type="EMBL" id="SEF03416.1"/>
    </source>
</evidence>
<dbReference type="AlphaFoldDB" id="A0A1H5NPB5"/>
<sequence>MWSGVSTRTLPLDSAPSMGLLALTRGHLEFGLIEDVGYVSFVFIFLSTGMRLRSNSSMTHS</sequence>
<dbReference type="Proteomes" id="UP000182725">
    <property type="component" value="Unassembled WGS sequence"/>
</dbReference>
<organism evidence="1 2">
    <name type="scientific">Arthrobacter alpinus</name>
    <dbReference type="NCBI Taxonomy" id="656366"/>
    <lineage>
        <taxon>Bacteria</taxon>
        <taxon>Bacillati</taxon>
        <taxon>Actinomycetota</taxon>
        <taxon>Actinomycetes</taxon>
        <taxon>Micrococcales</taxon>
        <taxon>Micrococcaceae</taxon>
        <taxon>Arthrobacter</taxon>
    </lineage>
</organism>